<evidence type="ECO:0000313" key="2">
    <source>
        <dbReference type="EMBL" id="EPR68912.1"/>
    </source>
</evidence>
<evidence type="ECO:0000256" key="1">
    <source>
        <dbReference type="SAM" id="Phobius"/>
    </source>
</evidence>
<keyword evidence="1" id="KW-0812">Transmembrane</keyword>
<comment type="caution">
    <text evidence="2">The sequence shown here is derived from an EMBL/GenBank/DDBJ whole genome shotgun (WGS) entry which is preliminary data.</text>
</comment>
<dbReference type="AlphaFoldDB" id="S7VH99"/>
<sequence>MLSTYNHYETKKYFSLFPAPSLFFAIQLSNLFSNNKNP</sequence>
<keyword evidence="1" id="KW-0472">Membrane</keyword>
<organism evidence="2 3">
    <name type="scientific">Cyclobacterium qasimii M12-11B</name>
    <dbReference type="NCBI Taxonomy" id="641524"/>
    <lineage>
        <taxon>Bacteria</taxon>
        <taxon>Pseudomonadati</taxon>
        <taxon>Bacteroidota</taxon>
        <taxon>Cytophagia</taxon>
        <taxon>Cytophagales</taxon>
        <taxon>Cyclobacteriaceae</taxon>
        <taxon>Cyclobacterium</taxon>
    </lineage>
</organism>
<reference evidence="2 3" key="1">
    <citation type="journal article" date="2013" name="Genome Announc.">
        <title>Draft Genome Sequence of Cyclobacterium qasimii Strain M12-11BT, Isolated from Arctic Marine Sediment.</title>
        <authorList>
            <person name="Shivaji S."/>
            <person name="Ara S."/>
            <person name="Singh A."/>
            <person name="Kumar Pinnaka A."/>
        </authorList>
    </citation>
    <scope>NUCLEOTIDE SEQUENCE [LARGE SCALE GENOMIC DNA]</scope>
    <source>
        <strain evidence="2 3">M12-11B</strain>
    </source>
</reference>
<keyword evidence="1" id="KW-1133">Transmembrane helix</keyword>
<name>S7VH99_9BACT</name>
<dbReference type="EMBL" id="ATNM01000091">
    <property type="protein sequence ID" value="EPR68912.1"/>
    <property type="molecule type" value="Genomic_DNA"/>
</dbReference>
<protein>
    <submittedName>
        <fullName evidence="2">Uncharacterized protein</fullName>
    </submittedName>
</protein>
<dbReference type="Proteomes" id="UP000014974">
    <property type="component" value="Unassembled WGS sequence"/>
</dbReference>
<gene>
    <name evidence="2" type="ORF">ADICYQ_2298</name>
</gene>
<proteinExistence type="predicted"/>
<feature type="transmembrane region" description="Helical" evidence="1">
    <location>
        <begin position="12"/>
        <end position="32"/>
    </location>
</feature>
<accession>S7VH99</accession>
<evidence type="ECO:0000313" key="3">
    <source>
        <dbReference type="Proteomes" id="UP000014974"/>
    </source>
</evidence>
<dbReference type="STRING" id="641524.ADICYQ_2298"/>